<dbReference type="InterPro" id="IPR020901">
    <property type="entry name" value="Prtase_inh_Kunz-CS"/>
</dbReference>
<organism evidence="8 9">
    <name type="scientific">Patella caerulea</name>
    <name type="common">Rayed Mediterranean limpet</name>
    <dbReference type="NCBI Taxonomy" id="87958"/>
    <lineage>
        <taxon>Eukaryota</taxon>
        <taxon>Metazoa</taxon>
        <taxon>Spiralia</taxon>
        <taxon>Lophotrochozoa</taxon>
        <taxon>Mollusca</taxon>
        <taxon>Gastropoda</taxon>
        <taxon>Patellogastropoda</taxon>
        <taxon>Patelloidea</taxon>
        <taxon>Patellidae</taxon>
        <taxon>Patella</taxon>
    </lineage>
</organism>
<feature type="domain" description="BPTI/Kunitz inhibitor" evidence="7">
    <location>
        <begin position="140"/>
        <end position="190"/>
    </location>
</feature>
<dbReference type="FunFam" id="4.10.410.10:FF:000011">
    <property type="entry name" value="Tissue factor pathway inhibitor"/>
    <property type="match status" value="1"/>
</dbReference>
<dbReference type="PROSITE" id="PS50279">
    <property type="entry name" value="BPTI_KUNITZ_2"/>
    <property type="match status" value="5"/>
</dbReference>
<name>A0AAN8PG49_PATCE</name>
<evidence type="ECO:0000256" key="1">
    <source>
        <dbReference type="ARBA" id="ARBA00004613"/>
    </source>
</evidence>
<feature type="signal peptide" evidence="6">
    <location>
        <begin position="1"/>
        <end position="18"/>
    </location>
</feature>
<feature type="domain" description="BPTI/Kunitz inhibitor" evidence="7">
    <location>
        <begin position="29"/>
        <end position="79"/>
    </location>
</feature>
<accession>A0AAN8PG49</accession>
<gene>
    <name evidence="8" type="ORF">SNE40_012908</name>
</gene>
<feature type="domain" description="BPTI/Kunitz inhibitor" evidence="7">
    <location>
        <begin position="86"/>
        <end position="136"/>
    </location>
</feature>
<evidence type="ECO:0000313" key="9">
    <source>
        <dbReference type="Proteomes" id="UP001347796"/>
    </source>
</evidence>
<dbReference type="PROSITE" id="PS00280">
    <property type="entry name" value="BPTI_KUNITZ_1"/>
    <property type="match status" value="3"/>
</dbReference>
<evidence type="ECO:0000256" key="4">
    <source>
        <dbReference type="ARBA" id="ARBA00022900"/>
    </source>
</evidence>
<keyword evidence="9" id="KW-1185">Reference proteome</keyword>
<keyword evidence="3" id="KW-0646">Protease inhibitor</keyword>
<comment type="subcellular location">
    <subcellularLocation>
        <location evidence="1">Secreted</location>
    </subcellularLocation>
</comment>
<keyword evidence="2" id="KW-0964">Secreted</keyword>
<sequence length="311" mass="35033">MKVVVWLLPAVFFQVVRADSNDQADSSACLLPARTGKCRAAMRRYFFNATAGSCQQFIYGGCDGNDNRFRRLSDCQTTCDAESLACHLPVVVGKCQAYFNRFYFNSSTESCKEFVYGGCGGNGNNFRTRTECEMTCKPVCQLPVIAGDCNQEIPRYGWNTESGNCEYFIYTGCGGNRNKFQSQKDCLEMCGPPRVCQQDPSIGTCDEHLPRFFYNQTTKACEEFQYSGCEPNDNNFRSLYGCEAKCLATHSICHLEPEEGRCDGKIQRFYYDPNTKKCLNFFYGGCEGNENNFKELQDCEDECASKNKPVG</sequence>
<dbReference type="SMART" id="SM00131">
    <property type="entry name" value="KU"/>
    <property type="match status" value="5"/>
</dbReference>
<evidence type="ECO:0000256" key="5">
    <source>
        <dbReference type="ARBA" id="ARBA00023157"/>
    </source>
</evidence>
<dbReference type="GO" id="GO:0004867">
    <property type="term" value="F:serine-type endopeptidase inhibitor activity"/>
    <property type="evidence" value="ECO:0007669"/>
    <property type="project" value="UniProtKB-KW"/>
</dbReference>
<dbReference type="Proteomes" id="UP001347796">
    <property type="component" value="Unassembled WGS sequence"/>
</dbReference>
<keyword evidence="4" id="KW-0722">Serine protease inhibitor</keyword>
<dbReference type="CDD" id="cd00109">
    <property type="entry name" value="Kunitz-type"/>
    <property type="match status" value="4"/>
</dbReference>
<feature type="chain" id="PRO_5042867166" description="BPTI/Kunitz inhibitor domain-containing protein" evidence="6">
    <location>
        <begin position="19"/>
        <end position="311"/>
    </location>
</feature>
<dbReference type="InterPro" id="IPR002223">
    <property type="entry name" value="Kunitz_BPTI"/>
</dbReference>
<dbReference type="InterPro" id="IPR050098">
    <property type="entry name" value="TFPI/VKTCI-like"/>
</dbReference>
<proteinExistence type="predicted"/>
<dbReference type="PANTHER" id="PTHR10083:SF374">
    <property type="entry name" value="BPTI_KUNITZ INHIBITOR DOMAIN-CONTAINING PROTEIN"/>
    <property type="match status" value="1"/>
</dbReference>
<evidence type="ECO:0000256" key="2">
    <source>
        <dbReference type="ARBA" id="ARBA00022525"/>
    </source>
</evidence>
<feature type="domain" description="BPTI/Kunitz inhibitor" evidence="7">
    <location>
        <begin position="253"/>
        <end position="303"/>
    </location>
</feature>
<comment type="caution">
    <text evidence="8">The sequence shown here is derived from an EMBL/GenBank/DDBJ whole genome shotgun (WGS) entry which is preliminary data.</text>
</comment>
<evidence type="ECO:0000256" key="3">
    <source>
        <dbReference type="ARBA" id="ARBA00022690"/>
    </source>
</evidence>
<evidence type="ECO:0000313" key="8">
    <source>
        <dbReference type="EMBL" id="KAK6178077.1"/>
    </source>
</evidence>
<dbReference type="FunFam" id="4.10.410.10:FF:000004">
    <property type="entry name" value="Tissue factor pathway inhibitor"/>
    <property type="match status" value="1"/>
</dbReference>
<dbReference type="PRINTS" id="PR00759">
    <property type="entry name" value="BASICPTASE"/>
</dbReference>
<dbReference type="Gene3D" id="4.10.410.10">
    <property type="entry name" value="Pancreatic trypsin inhibitor Kunitz domain"/>
    <property type="match status" value="5"/>
</dbReference>
<dbReference type="AlphaFoldDB" id="A0AAN8PG49"/>
<feature type="domain" description="BPTI/Kunitz inhibitor" evidence="7">
    <location>
        <begin position="196"/>
        <end position="246"/>
    </location>
</feature>
<evidence type="ECO:0000259" key="7">
    <source>
        <dbReference type="PROSITE" id="PS50279"/>
    </source>
</evidence>
<keyword evidence="5" id="KW-1015">Disulfide bond</keyword>
<evidence type="ECO:0000256" key="6">
    <source>
        <dbReference type="SAM" id="SignalP"/>
    </source>
</evidence>
<reference evidence="8 9" key="1">
    <citation type="submission" date="2024-01" db="EMBL/GenBank/DDBJ databases">
        <title>The genome of the rayed Mediterranean limpet Patella caerulea (Linnaeus, 1758).</title>
        <authorList>
            <person name="Anh-Thu Weber A."/>
            <person name="Halstead-Nussloch G."/>
        </authorList>
    </citation>
    <scope>NUCLEOTIDE SEQUENCE [LARGE SCALE GENOMIC DNA]</scope>
    <source>
        <strain evidence="8">AATW-2023a</strain>
        <tissue evidence="8">Whole specimen</tissue>
    </source>
</reference>
<protein>
    <recommendedName>
        <fullName evidence="7">BPTI/Kunitz inhibitor domain-containing protein</fullName>
    </recommendedName>
</protein>
<dbReference type="FunFam" id="4.10.410.10:FF:000020">
    <property type="entry name" value="Collagen, type VI, alpha 3"/>
    <property type="match status" value="1"/>
</dbReference>
<dbReference type="PANTHER" id="PTHR10083">
    <property type="entry name" value="KUNITZ-TYPE PROTEASE INHIBITOR-RELATED"/>
    <property type="match status" value="1"/>
</dbReference>
<dbReference type="Pfam" id="PF00014">
    <property type="entry name" value="Kunitz_BPTI"/>
    <property type="match status" value="5"/>
</dbReference>
<dbReference type="SUPFAM" id="SSF57362">
    <property type="entry name" value="BPTI-like"/>
    <property type="match status" value="5"/>
</dbReference>
<keyword evidence="6" id="KW-0732">Signal</keyword>
<dbReference type="InterPro" id="IPR036880">
    <property type="entry name" value="Kunitz_BPTI_sf"/>
</dbReference>
<dbReference type="GO" id="GO:0005615">
    <property type="term" value="C:extracellular space"/>
    <property type="evidence" value="ECO:0007669"/>
    <property type="project" value="TreeGrafter"/>
</dbReference>
<dbReference type="EMBL" id="JAZGQO010000009">
    <property type="protein sequence ID" value="KAK6178077.1"/>
    <property type="molecule type" value="Genomic_DNA"/>
</dbReference>